<dbReference type="InterPro" id="IPR028081">
    <property type="entry name" value="Leu-bd"/>
</dbReference>
<accession>A0A857J7M0</accession>
<reference evidence="4 5" key="1">
    <citation type="submission" date="2020-01" db="EMBL/GenBank/DDBJ databases">
        <title>Genome sequencing of strain KACC 21265.</title>
        <authorList>
            <person name="Heo J."/>
            <person name="Kim S.-J."/>
            <person name="Kim J.-S."/>
            <person name="Hong S.-B."/>
            <person name="Kwon S.-W."/>
        </authorList>
    </citation>
    <scope>NUCLEOTIDE SEQUENCE [LARGE SCALE GENOMIC DNA]</scope>
    <source>
        <strain evidence="4 5">KACC 21265</strain>
    </source>
</reference>
<name>A0A857J7M0_9BURK</name>
<organism evidence="4 5">
    <name type="scientific">Xylophilus rhododendri</name>
    <dbReference type="NCBI Taxonomy" id="2697032"/>
    <lineage>
        <taxon>Bacteria</taxon>
        <taxon>Pseudomonadati</taxon>
        <taxon>Pseudomonadota</taxon>
        <taxon>Betaproteobacteria</taxon>
        <taxon>Burkholderiales</taxon>
        <taxon>Xylophilus</taxon>
    </lineage>
</organism>
<dbReference type="Pfam" id="PF13458">
    <property type="entry name" value="Peripla_BP_6"/>
    <property type="match status" value="1"/>
</dbReference>
<dbReference type="RefSeq" id="WP_160553518.1">
    <property type="nucleotide sequence ID" value="NZ_CP047650.1"/>
</dbReference>
<dbReference type="InterPro" id="IPR051010">
    <property type="entry name" value="BCAA_transport"/>
</dbReference>
<dbReference type="KEGG" id="xyk:GT347_18025"/>
<evidence type="ECO:0000313" key="5">
    <source>
        <dbReference type="Proteomes" id="UP000464787"/>
    </source>
</evidence>
<comment type="similarity">
    <text evidence="1">Belongs to the leucine-binding protein family.</text>
</comment>
<dbReference type="PANTHER" id="PTHR30483">
    <property type="entry name" value="LEUCINE-SPECIFIC-BINDING PROTEIN"/>
    <property type="match status" value="1"/>
</dbReference>
<dbReference type="InterPro" id="IPR028082">
    <property type="entry name" value="Peripla_BP_I"/>
</dbReference>
<evidence type="ECO:0000256" key="2">
    <source>
        <dbReference type="ARBA" id="ARBA00022729"/>
    </source>
</evidence>
<keyword evidence="2" id="KW-0732">Signal</keyword>
<dbReference type="SUPFAM" id="SSF53822">
    <property type="entry name" value="Periplasmic binding protein-like I"/>
    <property type="match status" value="1"/>
</dbReference>
<evidence type="ECO:0000259" key="3">
    <source>
        <dbReference type="Pfam" id="PF13458"/>
    </source>
</evidence>
<dbReference type="AlphaFoldDB" id="A0A857J7M0"/>
<dbReference type="Gene3D" id="3.40.50.2300">
    <property type="match status" value="2"/>
</dbReference>
<proteinExistence type="inferred from homology"/>
<gene>
    <name evidence="4" type="ORF">GT347_18025</name>
</gene>
<dbReference type="CDD" id="cd06340">
    <property type="entry name" value="PBP1_ABC_ligand_binding-like"/>
    <property type="match status" value="1"/>
</dbReference>
<dbReference type="PANTHER" id="PTHR30483:SF37">
    <property type="entry name" value="ABC TRANSPORTER SUBSTRATE-BINDING PROTEIN"/>
    <property type="match status" value="1"/>
</dbReference>
<feature type="domain" description="Leucine-binding protein" evidence="3">
    <location>
        <begin position="30"/>
        <end position="381"/>
    </location>
</feature>
<sequence length="415" mass="44699">MKRRQILLGAGAATVLQGAWNEAMAQGKEVVIGALYPMSGPSAQVGIDARQAFETALEVINNVSPLDLPTAKNAGLARLGGAKVRVVYADHQADPQKGRAEAERLITQENVCAIVGCYHSSVSTTVSATCERYGVPFVCADSSSPTLSAQGLKFFFRTAAHDEMFSQAMFDFMDALKARGQKIGSVGLFYEDTIFGSDSAKVQRKLAAERGYRIACDIKYRNNSPSLTAEVQQIKNANPDVLMPSSYTTDTILLAKTMAELGYRPPNIVAQAAGFVEKPALDAVGDKLVGMISRASFSEDMGEKRPSAKAVNASFKARAGRDLNDQTSRQFSALMVLADAIDRAGTVEPGKIREALAATDIPGDKTIMPWARVKFDAHGQNTFASPVLIQWNKAKFVTVYPFEVATAKVVWPMNG</sequence>
<dbReference type="EMBL" id="CP047650">
    <property type="protein sequence ID" value="QHI99707.1"/>
    <property type="molecule type" value="Genomic_DNA"/>
</dbReference>
<keyword evidence="5" id="KW-1185">Reference proteome</keyword>
<dbReference type="Proteomes" id="UP000464787">
    <property type="component" value="Chromosome"/>
</dbReference>
<evidence type="ECO:0000256" key="1">
    <source>
        <dbReference type="ARBA" id="ARBA00010062"/>
    </source>
</evidence>
<evidence type="ECO:0000313" key="4">
    <source>
        <dbReference type="EMBL" id="QHI99707.1"/>
    </source>
</evidence>
<protein>
    <submittedName>
        <fullName evidence="4">ABC transporter substrate-binding protein</fullName>
    </submittedName>
</protein>